<evidence type="ECO:0000313" key="2">
    <source>
        <dbReference type="Proteomes" id="UP000270046"/>
    </source>
</evidence>
<accession>A0A494W2A6</accession>
<sequence length="135" mass="15046">MILDLEGTLTVGEDCAFKSMSPVSSFGVVFEDDTNTGYLYAIDNNPNLEMMILDAVHIYNVADVTDKQKPCSIKIAWTDDGQFASLLINNYCHAIFDFKNQLGYCRNAFPPPNGEWSDAGERIPLTDQLINELLS</sequence>
<dbReference type="Pfam" id="PF10008">
    <property type="entry name" value="DUF2251"/>
    <property type="match status" value="1"/>
</dbReference>
<protein>
    <submittedName>
        <fullName evidence="1">DUF2251 domain-containing protein</fullName>
    </submittedName>
</protein>
<name>A0A494W2A6_9SPHI</name>
<dbReference type="InterPro" id="IPR014449">
    <property type="entry name" value="UCP007050_HI0931"/>
</dbReference>
<keyword evidence="2" id="KW-1185">Reference proteome</keyword>
<dbReference type="AlphaFoldDB" id="A0A494W2A6"/>
<organism evidence="1 2">
    <name type="scientific">Mucilaginibacter celer</name>
    <dbReference type="NCBI Taxonomy" id="2305508"/>
    <lineage>
        <taxon>Bacteria</taxon>
        <taxon>Pseudomonadati</taxon>
        <taxon>Bacteroidota</taxon>
        <taxon>Sphingobacteriia</taxon>
        <taxon>Sphingobacteriales</taxon>
        <taxon>Sphingobacteriaceae</taxon>
        <taxon>Mucilaginibacter</taxon>
    </lineage>
</organism>
<gene>
    <name evidence="1" type="ORF">HYN43_019755</name>
</gene>
<dbReference type="RefSeq" id="WP_119410974.1">
    <property type="nucleotide sequence ID" value="NZ_CP032869.1"/>
</dbReference>
<dbReference type="KEGG" id="muh:HYN43_019755"/>
<evidence type="ECO:0000313" key="1">
    <source>
        <dbReference type="EMBL" id="AYL97402.1"/>
    </source>
</evidence>
<dbReference type="PIRSF" id="PIRSF007050">
    <property type="entry name" value="UPC007050"/>
    <property type="match status" value="1"/>
</dbReference>
<reference evidence="1 2" key="1">
    <citation type="submission" date="2018-10" db="EMBL/GenBank/DDBJ databases">
        <title>Genome sequencing of Mucilaginibacter sp. HYN0043.</title>
        <authorList>
            <person name="Kim M."/>
            <person name="Yi H."/>
        </authorList>
    </citation>
    <scope>NUCLEOTIDE SEQUENCE [LARGE SCALE GENOMIC DNA]</scope>
    <source>
        <strain evidence="1 2">HYN0043</strain>
    </source>
</reference>
<dbReference type="Proteomes" id="UP000270046">
    <property type="component" value="Chromosome"/>
</dbReference>
<dbReference type="EMBL" id="CP032869">
    <property type="protein sequence ID" value="AYL97402.1"/>
    <property type="molecule type" value="Genomic_DNA"/>
</dbReference>
<proteinExistence type="predicted"/>
<dbReference type="OrthoDB" id="5679620at2"/>